<keyword evidence="2" id="KW-0812">Transmembrane</keyword>
<name>A0AAV8V7W4_9CUCU</name>
<dbReference type="SUPFAM" id="SSF53822">
    <property type="entry name" value="Periplasmic binding protein-like I"/>
    <property type="match status" value="1"/>
</dbReference>
<evidence type="ECO:0000256" key="1">
    <source>
        <dbReference type="ARBA" id="ARBA00004370"/>
    </source>
</evidence>
<sequence>MDYVHPIDFCTHAATSDKSKFPTFARTRPPDTQISKSVASVLTAFNWTHGSRFFWGFTCSCAPIQKPPLVERHVEVGVNFNTDFNMSSNYSDMKYISFTLSADMSADLSSPYENVA</sequence>
<protein>
    <recommendedName>
        <fullName evidence="5">Receptor ligand binding region domain-containing protein</fullName>
    </recommendedName>
</protein>
<dbReference type="Proteomes" id="UP001159042">
    <property type="component" value="Unassembled WGS sequence"/>
</dbReference>
<accession>A0AAV8V7W4</accession>
<dbReference type="Gene3D" id="3.40.50.2300">
    <property type="match status" value="1"/>
</dbReference>
<dbReference type="GO" id="GO:0016020">
    <property type="term" value="C:membrane"/>
    <property type="evidence" value="ECO:0007669"/>
    <property type="project" value="UniProtKB-SubCell"/>
</dbReference>
<evidence type="ECO:0000313" key="6">
    <source>
        <dbReference type="EMBL" id="KAJ8910274.1"/>
    </source>
</evidence>
<organism evidence="6 7">
    <name type="scientific">Exocentrus adspersus</name>
    <dbReference type="NCBI Taxonomy" id="1586481"/>
    <lineage>
        <taxon>Eukaryota</taxon>
        <taxon>Metazoa</taxon>
        <taxon>Ecdysozoa</taxon>
        <taxon>Arthropoda</taxon>
        <taxon>Hexapoda</taxon>
        <taxon>Insecta</taxon>
        <taxon>Pterygota</taxon>
        <taxon>Neoptera</taxon>
        <taxon>Endopterygota</taxon>
        <taxon>Coleoptera</taxon>
        <taxon>Polyphaga</taxon>
        <taxon>Cucujiformia</taxon>
        <taxon>Chrysomeloidea</taxon>
        <taxon>Cerambycidae</taxon>
        <taxon>Lamiinae</taxon>
        <taxon>Acanthocinini</taxon>
        <taxon>Exocentrus</taxon>
    </lineage>
</organism>
<evidence type="ECO:0000259" key="5">
    <source>
        <dbReference type="Pfam" id="PF01094"/>
    </source>
</evidence>
<gene>
    <name evidence="6" type="ORF">NQ315_003341</name>
</gene>
<comment type="caution">
    <text evidence="6">The sequence shown here is derived from an EMBL/GenBank/DDBJ whole genome shotgun (WGS) entry which is preliminary data.</text>
</comment>
<dbReference type="InterPro" id="IPR028082">
    <property type="entry name" value="Peripla_BP_I"/>
</dbReference>
<evidence type="ECO:0000256" key="2">
    <source>
        <dbReference type="ARBA" id="ARBA00022692"/>
    </source>
</evidence>
<dbReference type="Pfam" id="PF01094">
    <property type="entry name" value="ANF_receptor"/>
    <property type="match status" value="1"/>
</dbReference>
<evidence type="ECO:0000256" key="4">
    <source>
        <dbReference type="ARBA" id="ARBA00023136"/>
    </source>
</evidence>
<dbReference type="AlphaFoldDB" id="A0AAV8V7W4"/>
<comment type="subcellular location">
    <subcellularLocation>
        <location evidence="1">Membrane</location>
    </subcellularLocation>
</comment>
<keyword evidence="7" id="KW-1185">Reference proteome</keyword>
<evidence type="ECO:0000256" key="3">
    <source>
        <dbReference type="ARBA" id="ARBA00022989"/>
    </source>
</evidence>
<keyword evidence="4" id="KW-0472">Membrane</keyword>
<reference evidence="6 7" key="1">
    <citation type="journal article" date="2023" name="Insect Mol. Biol.">
        <title>Genome sequencing provides insights into the evolution of gene families encoding plant cell wall-degrading enzymes in longhorned beetles.</title>
        <authorList>
            <person name="Shin N.R."/>
            <person name="Okamura Y."/>
            <person name="Kirsch R."/>
            <person name="Pauchet Y."/>
        </authorList>
    </citation>
    <scope>NUCLEOTIDE SEQUENCE [LARGE SCALE GENOMIC DNA]</scope>
    <source>
        <strain evidence="6">EAD_L_NR</strain>
    </source>
</reference>
<feature type="domain" description="Receptor ligand binding region" evidence="5">
    <location>
        <begin position="10"/>
        <end position="49"/>
    </location>
</feature>
<evidence type="ECO:0000313" key="7">
    <source>
        <dbReference type="Proteomes" id="UP001159042"/>
    </source>
</evidence>
<keyword evidence="3" id="KW-1133">Transmembrane helix</keyword>
<proteinExistence type="predicted"/>
<dbReference type="InterPro" id="IPR001828">
    <property type="entry name" value="ANF_lig-bd_rcpt"/>
</dbReference>
<dbReference type="EMBL" id="JANEYG010000325">
    <property type="protein sequence ID" value="KAJ8910274.1"/>
    <property type="molecule type" value="Genomic_DNA"/>
</dbReference>